<sequence>MTVQTGADTGGLTGSVSIGANGTGSLSFGGQSIFSFGAGSDISVNGGTITVTSSPSSTWSDTAQLDQSGLLTQTYSSTNSSGEGISLTYTSGGSSTATDGGIAQLTGVTIDGQPVGTTGSDPQSQDIYSGVQSTAQDIAATAAALAGSLLGVDQGAIASGNLSLASDPNGMVAALSSLIGSAETDLGLSNLILSIVDSTPTDIVALVPQTAPDMSGPGDFSYDPDSPTVPGISGGTVIVNNGPSSETLVGGAATSVTVDGQVWDATQPDDTLGDGGGEDSDLNPTLEDLLSAIFFGNPQAATSYFDALTNVGMFLGEGTAADPIVYVPSSAWSNPDGSITIGIPGLSPGSDGSGNGGNGGNGSGSGDDAGDNGSIGSDGGIFLASGGDDDAPTTIIIYVDPLVLSFNGQPISLLSQQAAQAEYGPQWKPTSPDTGWVGQGTGILAIDNDGVITVLSNFAALAALDVNHDGVVDASDPAYANLGIWDGLTGPGGFVLLSSIGIQSIGTIATATNQTVNGNSISAVGTVTFTGGATESIDDVTFTGSVSQVSEQGQQGESSAALAFYSRVLEYLPAKAEGTAQQIAQTVSSMATWASDLVAAESAANSGTDSNISAPSTGGLYGIGGAFGFIEGDTIAHSDAGSEANAASKGWLEDVNDITIVGGDTLVYNEQDPTYGTLLNLDYDHVYMLTSGGQIVYDDAAAVADVDAAASPVAQVLTSIETAALAVQAAATAQSNSESAAMAADTGNAALGSASDIGAAASAVATEQAWLTAFTYLATTLNWLPAAQQALDTAEAVLPEIELPAGAHYLTTADAQEAVGLLSEQSQLTQSLAQGTAAFETLLAAVAQAWNVSQMTIASPGTSVQALGGDLVLAAAGAETVRDGATPSTYIVLPGAQVTINNFHAGLNGSRIDFLSPGSTMTVTDVAGGTQIQLGTATVLLTGVSASSLSYFDNIAGVSAVSANLNGATINLASNGSMIDDGTTHVDTLTMTGSADTLIANNGTDVLTATGSSNELIGGSGADMLNVSGSGNRLVAGSGTTELMVNGAGANNVLVGGAGTDEFAASSGEQQQDTLIATTGNDVMRLTGNSNTLIAGTGIDVLSVIGSSNTLIAGSGDDLLSVVGGGNLLEGGSYRAELVSDASGNTLVGGTGFTQAFYLADDLAVDLVAGKASINDSGVGDTLIDIVNADVTGSHDTLIAGAASGTLWAEGQADTVIAGAGDDVLISDMGGNTLVAGSGTAEAIYSFDHIDVDLATGVVSNLVGGGTSDTVIGITQVRVTGDDDVLVGTTNGADYLAAVGSNDTLVASGSGNTLTGGTAAVFVVNQAGGNTLTSSVGPATVSYAADGLTIDLANGLVTSNGTGLQDTLAGAFGIAQATGSADTLIGGAGASTLASSPAGNTLIAGTGKTAAYYGSDDITVDLGSGTARSNTGTAAEDALVGIADVIVAGADDTLLSSATGDDTLSAAGKNDTLIALGGGNTLAGGNFASDLIGNATGNTLIAGAGATTVTYGDGAVVDLGTGIASIAGSATHDVLSGIIIAQASGSHETLIGASTATTLIGDASHNTLVSGTGHTNVAYEQDGLTVNLASGQGYANSGSAASGDTLIGISTAVVAGNDDTLIGANGDVLINTSGENDTLIATGSGNTLEGGSGSSTLISLMANNTLIGGTGVTVADFDANGLSISLVSGKVNGAGASGVIEGITNVQINGNNNTLVGSAIDSVLKANGNDNTLISSPGAGDLLEALDGDNNTLVAVGRGQTLEGGAGSTTLISDATGNTLIGGAGRTVASYSGSSITVDMESGTAIVNGLSSGDTLIGITAVNVSGFDDTLIGSSKGGEQLGATGIGDTLEANGGGDVLVAGTGTSTLASNAAGNTLIGGAGVATAYYGGDDVMVNLASGMAGVAGSGITDTLVNIHAAQAGGSNDTLYGGAGVTTLGSNGQGNTLIAGTNRTVVSYDGSGVAVDLGEGTATVDGASTGDVLVGIAAGSVGGTNDTLIGAASGGDFLTATGAHDTVIAYGSGNTLEAGNGNDTLITNAAGNTLVGALASTAAIYAGNGLTVNLATGMVTSAGSSSGSVVGVADVIATGTGDVLIGGSGNDTLVAQGSHDVLEGGSGITTLIGSDNSDTLMAGPGLSVVDYAGIGTTVDLSTQRVSESGGGVVDTLVGVTIAEASGSGETLIGINSADSTLVGDALGNTLIGYETETVQTTAYYAGNDLYATSNAVKSIGSGVGDSLVGINVLELVGDNDTLNGSGSMTGDDDTLIDAGNNYGYEDSIIGDHNTLVTSVTGGSVTGNNNTVIGYAIVSGDDNVLIGGGEATSGNGNTIIASGSGFEQLLGGSGTTTLVGRGTGDSLLRGGNGQTVAAYASGMFVDLVDQLAEASTLWKGSRPASGQYYGDTLYGIEIGQADGTGNTLYAGENQTIGSNGQGNTLVSELLITDFPFPNTGEYVGGEAYFYADNMVVNGEVDNKDDGLPTGYAYSSSNPYGPEDAIYGYFGAYAVTGDNSTLMGGDTLMALGNNDTLMTGRVMEGGANTSTLIGTASTVLAGGTLIGGTGHTVATFAGPNTIELAEGMAWWTNGEIIYDETLTNITITEATGTGTTFIGNTGNSTLIGNLQGNELVAGSARTVAYYAGKSVDVLLGGPGQNGSASSLLEPGTTSDVLVGLSAADVTGLDDYVLGSASGGDLLVGEGTSDTIVSRGTGNTLLASGGSGNRLTGSGSDLLEITGGANNIVVSAGNSVLEAIGGASDSLVASHNDTLIGGAGTAVLVGNLEGNTLIAGSRQTEANFSGTANVVVDLATGLAIAPGGGADTLIGFSNVAIASANGTLIGSNNGGDYLQASGPGTIVLAAGTDNTLAGSTLISSSIGGNTLVGGTSGLLLRSAGLAYYSESFMTIDLNAGIASGFGRENDTLINVTSVETTGQDETLIGGKAQSTLISSQVGGNTLIAGKVATEAFYTENRVVVDLAHGVVSAAQSADDTLVGTFSMAGAGGTHDILIGGAGPTTLTSTGADNTLIAGSGKTTLTSTVAGNTLVAGAGATSLSYVSSKLVIDLADGLVELAGVSDTLSGVFAGATVQGSNNTLIGARTGSDQLTIAGAGSADTIVSYGGNNVLSDGSGTGTLITENVGGNTLTGSATTVADFAASSVTVNLATKQASVAGSPGLVDTLVGITIVEASGSHDTLIGTTTAGTLTSAFNNDTLIAGGKQTEVEYSNAGVVVDLRNGTASEAGASATDTLIGFTSAMATGVNDTLIGSDTGGDTLFGTFEGSDTLVGDLTGNTLVNGLAYFAESNLTVALNSGSTTVATAKAVVNGVTRSDTLVTVSEIEVAGNDDTVTATPYSLLIVATGIGDTLTASQSNLESDAEGNTLIASGATPSEVTAEYGGNGVTVNLQAGTAIATGTSFGDKLIGITDGIVFGEHDVVIAGTVANAVLESSGTNNTLVAGTGGGDHLYDAGLGYDYFDVGLGDGLVTISNGGETLDPAPVNELDFGPGIADSQLWLARSGNDLMIDVLGTTTRVDLSNWFTFTGNQLAKITAGGLAVDSQINQLVQAMATYSANTPGFNPATATQMPADSALEGAIAAAWHA</sequence>
<evidence type="ECO:0000256" key="1">
    <source>
        <dbReference type="SAM" id="MobiDB-lite"/>
    </source>
</evidence>
<dbReference type="EMBL" id="CP080096">
    <property type="protein sequence ID" value="QYD71682.1"/>
    <property type="molecule type" value="Genomic_DNA"/>
</dbReference>
<protein>
    <submittedName>
        <fullName evidence="2">Calcium-binding protein</fullName>
    </submittedName>
</protein>
<dbReference type="RefSeq" id="WP_219801111.1">
    <property type="nucleotide sequence ID" value="NZ_CP080096.1"/>
</dbReference>
<proteinExistence type="predicted"/>
<feature type="compositionally biased region" description="Gly residues" evidence="1">
    <location>
        <begin position="351"/>
        <end position="367"/>
    </location>
</feature>
<evidence type="ECO:0000313" key="2">
    <source>
        <dbReference type="EMBL" id="QYD71682.1"/>
    </source>
</evidence>
<dbReference type="SUPFAM" id="SSF51120">
    <property type="entry name" value="beta-Roll"/>
    <property type="match status" value="11"/>
</dbReference>
<dbReference type="InterPro" id="IPR011049">
    <property type="entry name" value="Serralysin-like_metalloprot_C"/>
</dbReference>
<reference evidence="2 3" key="1">
    <citation type="submission" date="2021-07" db="EMBL/GenBank/DDBJ databases">
        <title>Paraburkholderia edwinii protects Aspergillus sp. from phenazines by acting as a toxin sponge.</title>
        <authorList>
            <person name="Dahlstrom K.M."/>
            <person name="Newman D.K."/>
        </authorList>
    </citation>
    <scope>NUCLEOTIDE SEQUENCE [LARGE SCALE GENOMIC DNA]</scope>
    <source>
        <strain evidence="2 3">Pe01</strain>
    </source>
</reference>
<dbReference type="Gene3D" id="2.150.10.10">
    <property type="entry name" value="Serralysin-like metalloprotease, C-terminal"/>
    <property type="match status" value="1"/>
</dbReference>
<feature type="region of interest" description="Disordered" evidence="1">
    <location>
        <begin position="338"/>
        <end position="372"/>
    </location>
</feature>
<name>A0ABX8UWG9_9BURK</name>
<feature type="compositionally biased region" description="Low complexity" evidence="1">
    <location>
        <begin position="341"/>
        <end position="350"/>
    </location>
</feature>
<evidence type="ECO:0000313" key="3">
    <source>
        <dbReference type="Proteomes" id="UP000826462"/>
    </source>
</evidence>
<dbReference type="Proteomes" id="UP000826462">
    <property type="component" value="Chromosome 2"/>
</dbReference>
<accession>A0ABX8UWG9</accession>
<gene>
    <name evidence="2" type="ORF">KZJ38_32325</name>
</gene>
<organism evidence="2 3">
    <name type="scientific">Paraburkholderia edwinii</name>
    <dbReference type="NCBI Taxonomy" id="2861782"/>
    <lineage>
        <taxon>Bacteria</taxon>
        <taxon>Pseudomonadati</taxon>
        <taxon>Pseudomonadota</taxon>
        <taxon>Betaproteobacteria</taxon>
        <taxon>Burkholderiales</taxon>
        <taxon>Burkholderiaceae</taxon>
        <taxon>Paraburkholderia</taxon>
    </lineage>
</organism>
<keyword evidence="3" id="KW-1185">Reference proteome</keyword>